<keyword evidence="1" id="KW-0812">Transmembrane</keyword>
<comment type="caution">
    <text evidence="2">The sequence shown here is derived from an EMBL/GenBank/DDBJ whole genome shotgun (WGS) entry which is preliminary data.</text>
</comment>
<reference evidence="2 3" key="1">
    <citation type="submission" date="2024-03" db="EMBL/GenBank/DDBJ databases">
        <title>Novel Streptomyces species of biotechnological and ecological value are a feature of Machair soil.</title>
        <authorList>
            <person name="Prole J.R."/>
            <person name="Goodfellow M."/>
            <person name="Allenby N."/>
            <person name="Ward A.C."/>
        </authorList>
    </citation>
    <scope>NUCLEOTIDE SEQUENCE [LARGE SCALE GENOMIC DNA]</scope>
    <source>
        <strain evidence="2 3">MS1.HAVA.3</strain>
    </source>
</reference>
<evidence type="ECO:0000256" key="1">
    <source>
        <dbReference type="SAM" id="Phobius"/>
    </source>
</evidence>
<organism evidence="2 3">
    <name type="scientific">Streptomyces caledonius</name>
    <dbReference type="NCBI Taxonomy" id="3134107"/>
    <lineage>
        <taxon>Bacteria</taxon>
        <taxon>Bacillati</taxon>
        <taxon>Actinomycetota</taxon>
        <taxon>Actinomycetes</taxon>
        <taxon>Kitasatosporales</taxon>
        <taxon>Streptomycetaceae</taxon>
        <taxon>Streptomyces</taxon>
    </lineage>
</organism>
<accession>A0ABU8U909</accession>
<evidence type="ECO:0000313" key="2">
    <source>
        <dbReference type="EMBL" id="MEJ8643779.1"/>
    </source>
</evidence>
<keyword evidence="3" id="KW-1185">Reference proteome</keyword>
<protein>
    <submittedName>
        <fullName evidence="2">Uncharacterized protein</fullName>
    </submittedName>
</protein>
<proteinExistence type="predicted"/>
<gene>
    <name evidence="2" type="ORF">WKI68_25225</name>
</gene>
<dbReference type="EMBL" id="JBBKAM010000002">
    <property type="protein sequence ID" value="MEJ8643779.1"/>
    <property type="molecule type" value="Genomic_DNA"/>
</dbReference>
<dbReference type="Proteomes" id="UP001382904">
    <property type="component" value="Unassembled WGS sequence"/>
</dbReference>
<feature type="transmembrane region" description="Helical" evidence="1">
    <location>
        <begin position="17"/>
        <end position="35"/>
    </location>
</feature>
<name>A0ABU8U909_9ACTN</name>
<evidence type="ECO:0000313" key="3">
    <source>
        <dbReference type="Proteomes" id="UP001382904"/>
    </source>
</evidence>
<keyword evidence="1" id="KW-0472">Membrane</keyword>
<sequence length="40" mass="4552">MGETLADEQLSGALHGMWPWLLRGAALASVLYLVWRARRR</sequence>
<keyword evidence="1" id="KW-1133">Transmembrane helix</keyword>